<dbReference type="Pfam" id="PF07494">
    <property type="entry name" value="Reg_prop"/>
    <property type="match status" value="1"/>
</dbReference>
<keyword evidence="4" id="KW-1185">Reference proteome</keyword>
<reference evidence="4" key="1">
    <citation type="submission" date="2017-02" db="EMBL/GenBank/DDBJ databases">
        <authorList>
            <person name="Varghese N."/>
            <person name="Submissions S."/>
        </authorList>
    </citation>
    <scope>NUCLEOTIDE SEQUENCE [LARGE SCALE GENOMIC DNA]</scope>
    <source>
        <strain evidence="4">DSM 22270</strain>
    </source>
</reference>
<keyword evidence="2" id="KW-0732">Signal</keyword>
<feature type="chain" id="PRO_5013024502" evidence="2">
    <location>
        <begin position="19"/>
        <end position="479"/>
    </location>
</feature>
<dbReference type="EMBL" id="FUZA01000010">
    <property type="protein sequence ID" value="SKC18237.1"/>
    <property type="molecule type" value="Genomic_DNA"/>
</dbReference>
<dbReference type="GO" id="GO:0000155">
    <property type="term" value="F:phosphorelay sensor kinase activity"/>
    <property type="evidence" value="ECO:0007669"/>
    <property type="project" value="TreeGrafter"/>
</dbReference>
<sequence>MLYRVALFLCLLPTLVHGQFIFQNLRAGDGLSSKVIRCLYKDNEGFLWIGTIKGLNRYDGAIVRQYKAETGTKDLYINAIQPLNQHELVIATTQGIKIFNRKEGAFTYDHYFSKLEKMEIYNIHLDDNSRLWFVTQSGIYIYQNGKLSSLETEMAGAKILRNVQFNTVTLTWDTNRKGFWVGGYEPCFIDYRNKAIYHRLNNPDQIPIFNDTEVSAIAVDRKSNIWYANGKTRTLNFWDQNTNRITKYDHLDGERIFDGCNYIFIDKKDRVWISTWAFAAYLKQPGEPIRKIPYSQNRKYSIGYGFFWTAIEDAEGNIWLGTLNGISKVQANAPVQAIYHLPSFKYFMHTGFAHSNSIVVDGDTIMAAKEDGIVKFDMKTRNYHRYVSTYGPDLLKNKFFMSLKSGGRWWFAGLDGIHYLISGTNRLEAFKKGVFDFKKKPANFIFSDLAGNIWFQIRDDALYRYNPLTDLIDRFDGLN</sequence>
<evidence type="ECO:0000256" key="1">
    <source>
        <dbReference type="ARBA" id="ARBA00022553"/>
    </source>
</evidence>
<keyword evidence="1" id="KW-0597">Phosphoprotein</keyword>
<evidence type="ECO:0000313" key="4">
    <source>
        <dbReference type="Proteomes" id="UP000190897"/>
    </source>
</evidence>
<dbReference type="InterPro" id="IPR011110">
    <property type="entry name" value="Reg_prop"/>
</dbReference>
<feature type="signal peptide" evidence="2">
    <location>
        <begin position="1"/>
        <end position="18"/>
    </location>
</feature>
<evidence type="ECO:0000313" key="3">
    <source>
        <dbReference type="EMBL" id="SKC18237.1"/>
    </source>
</evidence>
<dbReference type="Gene3D" id="2.130.10.10">
    <property type="entry name" value="YVTN repeat-like/Quinoprotein amine dehydrogenase"/>
    <property type="match status" value="2"/>
</dbReference>
<dbReference type="PANTHER" id="PTHR43547:SF2">
    <property type="entry name" value="HYBRID SIGNAL TRANSDUCTION HISTIDINE KINASE C"/>
    <property type="match status" value="1"/>
</dbReference>
<dbReference type="STRING" id="651661.SAMN05660293_05290"/>
<name>A0A1T5HC11_9BACT</name>
<accession>A0A1T5HC11</accession>
<dbReference type="Proteomes" id="UP000190897">
    <property type="component" value="Unassembled WGS sequence"/>
</dbReference>
<protein>
    <submittedName>
        <fullName evidence="3">Two component regulator propeller</fullName>
    </submittedName>
</protein>
<dbReference type="InterPro" id="IPR015943">
    <property type="entry name" value="WD40/YVTN_repeat-like_dom_sf"/>
</dbReference>
<dbReference type="SUPFAM" id="SSF69322">
    <property type="entry name" value="Tricorn protease domain 2"/>
    <property type="match status" value="1"/>
</dbReference>
<dbReference type="PANTHER" id="PTHR43547">
    <property type="entry name" value="TWO-COMPONENT HISTIDINE KINASE"/>
    <property type="match status" value="1"/>
</dbReference>
<organism evidence="3 4">
    <name type="scientific">Dyadobacter psychrophilus</name>
    <dbReference type="NCBI Taxonomy" id="651661"/>
    <lineage>
        <taxon>Bacteria</taxon>
        <taxon>Pseudomonadati</taxon>
        <taxon>Bacteroidota</taxon>
        <taxon>Cytophagia</taxon>
        <taxon>Cytophagales</taxon>
        <taxon>Spirosomataceae</taxon>
        <taxon>Dyadobacter</taxon>
    </lineage>
</organism>
<dbReference type="SUPFAM" id="SSF63829">
    <property type="entry name" value="Calcium-dependent phosphotriesterase"/>
    <property type="match status" value="1"/>
</dbReference>
<gene>
    <name evidence="3" type="ORF">SAMN05660293_05290</name>
</gene>
<dbReference type="AlphaFoldDB" id="A0A1T5HC11"/>
<proteinExistence type="predicted"/>
<evidence type="ECO:0000256" key="2">
    <source>
        <dbReference type="SAM" id="SignalP"/>
    </source>
</evidence>
<dbReference type="OrthoDB" id="9809670at2"/>